<dbReference type="SUPFAM" id="SSF48576">
    <property type="entry name" value="Terpenoid synthases"/>
    <property type="match status" value="2"/>
</dbReference>
<dbReference type="InterPro" id="IPR019734">
    <property type="entry name" value="TPR_rpt"/>
</dbReference>
<evidence type="ECO:0000313" key="5">
    <source>
        <dbReference type="EMBL" id="CAI3988791.1"/>
    </source>
</evidence>
<proteinExistence type="predicted"/>
<dbReference type="InterPro" id="IPR008949">
    <property type="entry name" value="Isoprenoid_synthase_dom_sf"/>
</dbReference>
<evidence type="ECO:0000256" key="2">
    <source>
        <dbReference type="ARBA" id="ARBA00022842"/>
    </source>
</evidence>
<dbReference type="Gene3D" id="1.10.600.10">
    <property type="entry name" value="Farnesyl Diphosphate Synthase"/>
    <property type="match status" value="2"/>
</dbReference>
<dbReference type="PROSITE" id="PS00723">
    <property type="entry name" value="POLYPRENYL_SYNTHASE_1"/>
    <property type="match status" value="1"/>
</dbReference>
<dbReference type="GO" id="GO:0004659">
    <property type="term" value="F:prenyltransferase activity"/>
    <property type="evidence" value="ECO:0007669"/>
    <property type="project" value="InterPro"/>
</dbReference>
<keyword evidence="7" id="KW-1185">Reference proteome</keyword>
<keyword evidence="4" id="KW-0732">Signal</keyword>
<feature type="signal peptide" evidence="4">
    <location>
        <begin position="1"/>
        <end position="24"/>
    </location>
</feature>
<reference evidence="5" key="1">
    <citation type="submission" date="2022-10" db="EMBL/GenBank/DDBJ databases">
        <authorList>
            <person name="Chen Y."/>
            <person name="Dougan E. K."/>
            <person name="Chan C."/>
            <person name="Rhodes N."/>
            <person name="Thang M."/>
        </authorList>
    </citation>
    <scope>NUCLEOTIDE SEQUENCE</scope>
</reference>
<dbReference type="OrthoDB" id="6921389at2759"/>
<reference evidence="6 7" key="2">
    <citation type="submission" date="2024-05" db="EMBL/GenBank/DDBJ databases">
        <authorList>
            <person name="Chen Y."/>
            <person name="Shah S."/>
            <person name="Dougan E. K."/>
            <person name="Thang M."/>
            <person name="Chan C."/>
        </authorList>
    </citation>
    <scope>NUCLEOTIDE SEQUENCE [LARGE SCALE GENOMIC DNA]</scope>
</reference>
<protein>
    <recommendedName>
        <fullName evidence="8">Nephrocystin-3</fullName>
    </recommendedName>
</protein>
<dbReference type="Gene3D" id="1.25.40.10">
    <property type="entry name" value="Tetratricopeptide repeat domain"/>
    <property type="match status" value="4"/>
</dbReference>
<evidence type="ECO:0000256" key="3">
    <source>
        <dbReference type="SAM" id="MobiDB-lite"/>
    </source>
</evidence>
<gene>
    <name evidence="5" type="ORF">C1SCF055_LOCUS15915</name>
</gene>
<dbReference type="GO" id="GO:0008299">
    <property type="term" value="P:isoprenoid biosynthetic process"/>
    <property type="evidence" value="ECO:0007669"/>
    <property type="project" value="InterPro"/>
</dbReference>
<dbReference type="PANTHER" id="PTHR19959:SF119">
    <property type="entry name" value="FUNGAL LIPASE-LIKE DOMAIN-CONTAINING PROTEIN"/>
    <property type="match status" value="1"/>
</dbReference>
<dbReference type="Proteomes" id="UP001152797">
    <property type="component" value="Unassembled WGS sequence"/>
</dbReference>
<sequence>MGRRSLIWGSLLLVLAFCWQRTFGFAWVLLRGASSRSRSPGKCTQLRCQGDRPSKPSMDYPPPAASIAWPRYLSWLGFTVGALSGLRRKLFGGAQAVALDPALPLAVRLQLINSRRDLRSKAQLAPRSFRQMLRNSADTLEEVPALLVTVAVLAGNMLAPKQGLTDFRQLGEAEALLFTAGKLHLGMQPETSGKMRLLGGDFLYAEGQWMLAELGSLPVIRLTSRMIQDVSDGSSKGGAAPADMETEPSVGQVGAKAALHAAYVRVGCYFSAVASGAAWLSGAAKPVVKALRKYGTNLGTALQLAQFRDDAASQDAALWLARSAQEKLRGSIMGHLQGSAALKGMRRLAHRVERSCAHNLQELLRKPENAAIKGLTFSDVDSMEQMLEDLYLRPDESSGGRFELKGMGFRRDQVSDEGLQWLIARGLADDALPASKEPAPSWPPEGPKAALQFASKCVGKELVAVNGNLDGERLSQPASSDLVREEVVRLFKSGGKRLRPVLTLLTARATGATEAAMADVVSLAAAVEVLHSASLVHDDILDEADTRRGEQAAHVRLGERAAALVGDFLWPGRTVAGQIVEKFREIRALAAQREDQEKVDMWEDAGMIRKLAKEIQTLLGTAAGHGQRYPEMQAGGGLLDVFAAAHDCAKEMASLDAKPRWRSACGKIVEASRRAEQFLQPLLWMEVFPEQLGADATESVAFTHPTAQSHPQAPLEGSATAVTQSVAAETRTQGEAQAEDFPDENSGGGNEAKIQNLEHKLLELKNKRSHEDHPNIAATLHELGVVSCQAGDLKGAKQQLEESLRMKRSLHGDKDHPDIAGTLHELGMVSVEAGDFKGAKQQLEESLRMKRSLHGDKDHPDIAGTLHSLSMVSVEAGDLTSAKQQLEESLRVERSLHGDKDHPDIAGTLRQLGVVSRWAGDLEGAKQQLEESLRMERSLHGDKDHPYIAATLHELGVVSCQAGDLEGAKQLLEESLRMKRSLHGDKDHPYIAATLHELGVVSCQAGDLEGAKQLLEESLRMKRSLHGDKDHPGIAATLHELGLVSCWAGDLKGAKQQLEESLRMERSLHGDEDHPDIAVTLRQLGVVSRRAGDLKEAKQQLEESLPMKRSLHGDKDHPGIAATLHELGVVSCQAGDLEGAKQLLEESLRMERSLHGDKDHPYIAATLHELGVVSCQAGDLEGAKQQLEESLRMKRSLHGDKDHPGIAATLHELGLVSCWAGDLKGAKQQLEESLRMERSLHGDKDHPAIAVTLHELGVVSRRAGDLEEAKQQLEEDSSGGICMLP</sequence>
<dbReference type="EMBL" id="CAMXCT030001302">
    <property type="protein sequence ID" value="CAL4776103.1"/>
    <property type="molecule type" value="Genomic_DNA"/>
</dbReference>
<evidence type="ECO:0000256" key="4">
    <source>
        <dbReference type="SAM" id="SignalP"/>
    </source>
</evidence>
<dbReference type="GO" id="GO:0046872">
    <property type="term" value="F:metal ion binding"/>
    <property type="evidence" value="ECO:0007669"/>
    <property type="project" value="UniProtKB-KW"/>
</dbReference>
<dbReference type="SMART" id="SM00028">
    <property type="entry name" value="TPR"/>
    <property type="match status" value="10"/>
</dbReference>
<dbReference type="Pfam" id="PF13374">
    <property type="entry name" value="TPR_10"/>
    <property type="match status" value="1"/>
</dbReference>
<organism evidence="5">
    <name type="scientific">Cladocopium goreaui</name>
    <dbReference type="NCBI Taxonomy" id="2562237"/>
    <lineage>
        <taxon>Eukaryota</taxon>
        <taxon>Sar</taxon>
        <taxon>Alveolata</taxon>
        <taxon>Dinophyceae</taxon>
        <taxon>Suessiales</taxon>
        <taxon>Symbiodiniaceae</taxon>
        <taxon>Cladocopium</taxon>
    </lineage>
</organism>
<evidence type="ECO:0008006" key="8">
    <source>
        <dbReference type="Google" id="ProtNLM"/>
    </source>
</evidence>
<feature type="chain" id="PRO_5043272252" description="Nephrocystin-3" evidence="4">
    <location>
        <begin position="25"/>
        <end position="1285"/>
    </location>
</feature>
<keyword evidence="1" id="KW-0479">Metal-binding</keyword>
<dbReference type="InterPro" id="IPR000092">
    <property type="entry name" value="Polyprenyl_synt"/>
</dbReference>
<feature type="compositionally biased region" description="Polar residues" evidence="3">
    <location>
        <begin position="720"/>
        <end position="735"/>
    </location>
</feature>
<evidence type="ECO:0000313" key="6">
    <source>
        <dbReference type="EMBL" id="CAL4776103.1"/>
    </source>
</evidence>
<keyword evidence="2" id="KW-0460">Magnesium</keyword>
<evidence type="ECO:0000256" key="1">
    <source>
        <dbReference type="ARBA" id="ARBA00022723"/>
    </source>
</evidence>
<dbReference type="EMBL" id="CAMXCT010001302">
    <property type="protein sequence ID" value="CAI3988791.1"/>
    <property type="molecule type" value="Genomic_DNA"/>
</dbReference>
<dbReference type="InterPro" id="IPR011990">
    <property type="entry name" value="TPR-like_helical_dom_sf"/>
</dbReference>
<comment type="caution">
    <text evidence="5">The sequence shown here is derived from an EMBL/GenBank/DDBJ whole genome shotgun (WGS) entry which is preliminary data.</text>
</comment>
<dbReference type="PANTHER" id="PTHR19959">
    <property type="entry name" value="KINESIN LIGHT CHAIN"/>
    <property type="match status" value="1"/>
</dbReference>
<feature type="region of interest" description="Disordered" evidence="3">
    <location>
        <begin position="704"/>
        <end position="751"/>
    </location>
</feature>
<name>A0A9P1FUM8_9DINO</name>
<dbReference type="Pfam" id="PF13424">
    <property type="entry name" value="TPR_12"/>
    <property type="match status" value="5"/>
</dbReference>
<dbReference type="SUPFAM" id="SSF48452">
    <property type="entry name" value="TPR-like"/>
    <property type="match status" value="4"/>
</dbReference>
<dbReference type="InterPro" id="IPR033749">
    <property type="entry name" value="Polyprenyl_synt_CS"/>
</dbReference>
<dbReference type="EMBL" id="CAMXCT020001302">
    <property type="protein sequence ID" value="CAL1142166.1"/>
    <property type="molecule type" value="Genomic_DNA"/>
</dbReference>
<feature type="region of interest" description="Disordered" evidence="3">
    <location>
        <begin position="35"/>
        <end position="59"/>
    </location>
</feature>
<accession>A0A9P1FUM8</accession>
<evidence type="ECO:0000313" key="7">
    <source>
        <dbReference type="Proteomes" id="UP001152797"/>
    </source>
</evidence>
<dbReference type="Pfam" id="PF00348">
    <property type="entry name" value="polyprenyl_synt"/>
    <property type="match status" value="1"/>
</dbReference>